<keyword evidence="1" id="KW-1133">Transmembrane helix</keyword>
<dbReference type="KEGG" id="pbor:BSF38_20025"/>
<feature type="transmembrane region" description="Helical" evidence="1">
    <location>
        <begin position="81"/>
        <end position="98"/>
    </location>
</feature>
<feature type="transmembrane region" description="Helical" evidence="1">
    <location>
        <begin position="40"/>
        <end position="61"/>
    </location>
</feature>
<dbReference type="OrthoDB" id="9154573at2"/>
<accession>A0A1U7CZC4</accession>
<geneLocation type="plasmid" evidence="3">
    <name>palbo2</name>
</geneLocation>
<dbReference type="EMBL" id="CP019084">
    <property type="protein sequence ID" value="APW64307.1"/>
    <property type="molecule type" value="Genomic_DNA"/>
</dbReference>
<feature type="transmembrane region" description="Helical" evidence="1">
    <location>
        <begin position="12"/>
        <end position="28"/>
    </location>
</feature>
<dbReference type="AlphaFoldDB" id="A0A1U7CZC4"/>
<dbReference type="Pfam" id="PF19865">
    <property type="entry name" value="DUF6338"/>
    <property type="match status" value="1"/>
</dbReference>
<sequence length="238" mass="26999">MSLISKDVTTLVFTLLPGFIAAAIFYMLTAHPKTSEFERVVQSLIFTALVKFVVLCLGWTFIRIGSYKSIGAWNSNSEFQWSIIIAIAIGFTCSYIANTDKFHGFIRRMDISKRTSYPSEWFGTFAEQKRYIVLHLDGKRRLRGWPKEWPDQPDKGHFVILNPEWILNDNQVASLPEVASLMIPANEVKMVEFLKINDELPAADDQDAMRTIDQSMQLLLGAQIKEGKKEDVSGSKAT</sequence>
<evidence type="ECO:0000313" key="3">
    <source>
        <dbReference type="Proteomes" id="UP000186309"/>
    </source>
</evidence>
<dbReference type="Proteomes" id="UP000186309">
    <property type="component" value="Plasmid PALBO2"/>
</dbReference>
<evidence type="ECO:0000313" key="2">
    <source>
        <dbReference type="EMBL" id="APW64307.1"/>
    </source>
</evidence>
<keyword evidence="2" id="KW-0614">Plasmid</keyword>
<keyword evidence="1" id="KW-0812">Transmembrane</keyword>
<protein>
    <submittedName>
        <fullName evidence="2">Uncharacterized protein</fullName>
    </submittedName>
</protein>
<organism evidence="2 3">
    <name type="scientific">Paludisphaera borealis</name>
    <dbReference type="NCBI Taxonomy" id="1387353"/>
    <lineage>
        <taxon>Bacteria</taxon>
        <taxon>Pseudomonadati</taxon>
        <taxon>Planctomycetota</taxon>
        <taxon>Planctomycetia</taxon>
        <taxon>Isosphaerales</taxon>
        <taxon>Isosphaeraceae</taxon>
        <taxon>Paludisphaera</taxon>
    </lineage>
</organism>
<keyword evidence="1" id="KW-0472">Membrane</keyword>
<gene>
    <name evidence="2" type="ORF">BSF38_20025</name>
</gene>
<dbReference type="InterPro" id="IPR045919">
    <property type="entry name" value="DUF6338"/>
</dbReference>
<dbReference type="RefSeq" id="WP_076351848.1">
    <property type="nucleotide sequence ID" value="NZ_CP019084.1"/>
</dbReference>
<reference evidence="2 3" key="1">
    <citation type="submission" date="2016-12" db="EMBL/GenBank/DDBJ databases">
        <title>Comparative genomics of four Isosphaeraceae planctomycetes: a common pool of plasmids and glycoside hydrolase genes.</title>
        <authorList>
            <person name="Ivanova A."/>
        </authorList>
    </citation>
    <scope>NUCLEOTIDE SEQUENCE [LARGE SCALE GENOMIC DNA]</scope>
    <source>
        <strain evidence="2 3">PX4</strain>
        <plasmid evidence="3">palbo2</plasmid>
    </source>
</reference>
<proteinExistence type="predicted"/>
<keyword evidence="3" id="KW-1185">Reference proteome</keyword>
<evidence type="ECO:0000256" key="1">
    <source>
        <dbReference type="SAM" id="Phobius"/>
    </source>
</evidence>
<name>A0A1U7CZC4_9BACT</name>